<dbReference type="AlphaFoldDB" id="A0A643FWH0"/>
<dbReference type="EMBL" id="CP062803">
    <property type="protein sequence ID" value="QOT76174.1"/>
    <property type="molecule type" value="Genomic_DNA"/>
</dbReference>
<dbReference type="Gene3D" id="3.30.70.120">
    <property type="match status" value="1"/>
</dbReference>
<dbReference type="PANTHER" id="PTHR23419:SF8">
    <property type="entry name" value="FI09726P"/>
    <property type="match status" value="1"/>
</dbReference>
<evidence type="ECO:0000256" key="1">
    <source>
        <dbReference type="ARBA" id="ARBA00010169"/>
    </source>
</evidence>
<dbReference type="SUPFAM" id="SSF54913">
    <property type="entry name" value="GlnB-like"/>
    <property type="match status" value="1"/>
</dbReference>
<sequence length="114" mass="12665">MSEAILVMTSLPDAESAGRVARAVLESRLAACVNRLAPCESEYWWQGEIESAREWRLMIKTTQERYAALEAAIRLAHPYEVPEIVAMPLVAGFAPYLAWVAHETRTTTDEGDSA</sequence>
<dbReference type="GeneID" id="98402983"/>
<name>A0A643FWH0_9BURK</name>
<dbReference type="InterPro" id="IPR015867">
    <property type="entry name" value="N-reg_PII/ATP_PRibTrfase_C"/>
</dbReference>
<evidence type="ECO:0000313" key="3">
    <source>
        <dbReference type="Proteomes" id="UP000397656"/>
    </source>
</evidence>
<protein>
    <submittedName>
        <fullName evidence="2">Divalent-cation tolerance protein CutA</fullName>
    </submittedName>
</protein>
<accession>A0A643FWH0</accession>
<dbReference type="PANTHER" id="PTHR23419">
    <property type="entry name" value="DIVALENT CATION TOLERANCE CUTA-RELATED"/>
    <property type="match status" value="1"/>
</dbReference>
<dbReference type="RefSeq" id="WP_150985742.1">
    <property type="nucleotide sequence ID" value="NZ_CP062803.1"/>
</dbReference>
<proteinExistence type="inferred from homology"/>
<dbReference type="GO" id="GO:0010038">
    <property type="term" value="P:response to metal ion"/>
    <property type="evidence" value="ECO:0007669"/>
    <property type="project" value="InterPro"/>
</dbReference>
<evidence type="ECO:0000313" key="2">
    <source>
        <dbReference type="EMBL" id="QOT76174.1"/>
    </source>
</evidence>
<dbReference type="InterPro" id="IPR004323">
    <property type="entry name" value="Ion_tolerance_CutA"/>
</dbReference>
<dbReference type="InterPro" id="IPR011322">
    <property type="entry name" value="N-reg_PII-like_a/b"/>
</dbReference>
<comment type="similarity">
    <text evidence="1">Belongs to the CutA family.</text>
</comment>
<dbReference type="Pfam" id="PF03091">
    <property type="entry name" value="CutA1"/>
    <property type="match status" value="1"/>
</dbReference>
<dbReference type="GO" id="GO:0005507">
    <property type="term" value="F:copper ion binding"/>
    <property type="evidence" value="ECO:0007669"/>
    <property type="project" value="TreeGrafter"/>
</dbReference>
<organism evidence="2 3">
    <name type="scientific">Cupriavidus basilensis</name>
    <dbReference type="NCBI Taxonomy" id="68895"/>
    <lineage>
        <taxon>Bacteria</taxon>
        <taxon>Pseudomonadati</taxon>
        <taxon>Pseudomonadota</taxon>
        <taxon>Betaproteobacteria</taxon>
        <taxon>Burkholderiales</taxon>
        <taxon>Burkholderiaceae</taxon>
        <taxon>Cupriavidus</taxon>
    </lineage>
</organism>
<gene>
    <name evidence="2" type="ORF">F7R26_018840</name>
</gene>
<reference evidence="2 3" key="1">
    <citation type="submission" date="2020-10" db="EMBL/GenBank/DDBJ databases">
        <title>Complete genome sequence of Cupriavidus basilensis CCUG 49340T.</title>
        <authorList>
            <person name="Salva-Serra F."/>
            <person name="Donoso R.A."/>
            <person name="Cho K.H."/>
            <person name="Yoo J.A."/>
            <person name="Lee K."/>
            <person name="Yoon S.-H."/>
            <person name="Perez-Pantoja D."/>
            <person name="Moore E.R.B."/>
        </authorList>
    </citation>
    <scope>NUCLEOTIDE SEQUENCE [LARGE SCALE GENOMIC DNA]</scope>
    <source>
        <strain evidence="3">CCUG 49340</strain>
    </source>
</reference>
<dbReference type="Proteomes" id="UP000397656">
    <property type="component" value="Chromosome 1"/>
</dbReference>